<dbReference type="PANTHER" id="PTHR15046:SF3">
    <property type="entry name" value="BETA-1,4 N-ACETYLGALACTOSAMINYLTRANSFERASE 2-LIKE"/>
    <property type="match status" value="1"/>
</dbReference>
<feature type="domain" description="Glycosyltransferase 2-like" evidence="2">
    <location>
        <begin position="292"/>
        <end position="408"/>
    </location>
</feature>
<keyword evidence="1" id="KW-0472">Membrane</keyword>
<dbReference type="Gene3D" id="3.90.550.10">
    <property type="entry name" value="Spore Coat Polysaccharide Biosynthesis Protein SpsA, Chain A"/>
    <property type="match status" value="1"/>
</dbReference>
<keyword evidence="1" id="KW-0812">Transmembrane</keyword>
<evidence type="ECO:0000313" key="3">
    <source>
        <dbReference type="EMBL" id="CAG5110486.1"/>
    </source>
</evidence>
<name>A0ABN7T5B3_OIKDI</name>
<dbReference type="Pfam" id="PF00535">
    <property type="entry name" value="Glycos_transf_2"/>
    <property type="match status" value="1"/>
</dbReference>
<dbReference type="CDD" id="cd00761">
    <property type="entry name" value="Glyco_tranf_GTA_type"/>
    <property type="match status" value="1"/>
</dbReference>
<proteinExistence type="predicted"/>
<evidence type="ECO:0000313" key="4">
    <source>
        <dbReference type="Proteomes" id="UP001158576"/>
    </source>
</evidence>
<keyword evidence="1" id="KW-1133">Transmembrane helix</keyword>
<evidence type="ECO:0000256" key="1">
    <source>
        <dbReference type="SAM" id="Phobius"/>
    </source>
</evidence>
<feature type="transmembrane region" description="Helical" evidence="1">
    <location>
        <begin position="9"/>
        <end position="27"/>
    </location>
</feature>
<sequence length="559" mass="63403">MIERIIQRFIGVFIPGIIGYLFAWSSLNDSSADQTFSKGANLHFENFPEKPAARRAADESIRRNTRSLLSFPQSFGDETCDCKTEFKGNKDLKVNYFGNSFLTADAYDDAIKRRNAQLEKWKLRTSKKSPIRDGTILYTSNIPIIYPYYGLEVMPLKKLSIPPIELLPLFDDEKNSSEGPSTCRPAGHSRSQEVVCAVIYSHYGKIELQETPGVRQEEESLTVTLFADTLQQMNEALASITFKSTKYDPKGSTDVITIRYGPHKAQIPLDIKYPKQPLLMDPKSGSIADTVTICVKTFDRYPCLRNLIKSVKEVYPDVRIIVADDSINYEDLGIKGVDQFKMPRGIGFNNGKNLAISQVTTEYFVWVDDDFFFTENTNLEWMKEVLETTDLDLVGGKAGASNWGYTSTFDRLSGGSEGDCLYRTFGSYGVLDSYPTCKIADVIQNFYMARTLSIRSIGFDGIFQRISHKEFFLDALGRVKIAFCDNISVGHSHSCFRTQKAADDYKKYREPGDEELQFIDRTWFYRYNIKCIAEKKRLGNNNFFNIPTTPQPTVPGGLR</sequence>
<gene>
    <name evidence="3" type="ORF">OKIOD_LOCUS13650</name>
</gene>
<keyword evidence="4" id="KW-1185">Reference proteome</keyword>
<reference evidence="3 4" key="1">
    <citation type="submission" date="2021-04" db="EMBL/GenBank/DDBJ databases">
        <authorList>
            <person name="Bliznina A."/>
        </authorList>
    </citation>
    <scope>NUCLEOTIDE SEQUENCE [LARGE SCALE GENOMIC DNA]</scope>
</reference>
<dbReference type="EMBL" id="OU015567">
    <property type="protein sequence ID" value="CAG5110486.1"/>
    <property type="molecule type" value="Genomic_DNA"/>
</dbReference>
<dbReference type="InterPro" id="IPR001173">
    <property type="entry name" value="Glyco_trans_2-like"/>
</dbReference>
<dbReference type="PANTHER" id="PTHR15046">
    <property type="entry name" value="GLYCO_TRANS_2-LIKE DOMAIN-CONTAINING PROTEIN"/>
    <property type="match status" value="1"/>
</dbReference>
<accession>A0ABN7T5B3</accession>
<organism evidence="3 4">
    <name type="scientific">Oikopleura dioica</name>
    <name type="common">Tunicate</name>
    <dbReference type="NCBI Taxonomy" id="34765"/>
    <lineage>
        <taxon>Eukaryota</taxon>
        <taxon>Metazoa</taxon>
        <taxon>Chordata</taxon>
        <taxon>Tunicata</taxon>
        <taxon>Appendicularia</taxon>
        <taxon>Copelata</taxon>
        <taxon>Oikopleuridae</taxon>
        <taxon>Oikopleura</taxon>
    </lineage>
</organism>
<dbReference type="SUPFAM" id="SSF53448">
    <property type="entry name" value="Nucleotide-diphospho-sugar transferases"/>
    <property type="match status" value="1"/>
</dbReference>
<protein>
    <submittedName>
        <fullName evidence="3">Oidioi.mRNA.OKI2018_I69.chr2.g4885.t1.cds</fullName>
    </submittedName>
</protein>
<dbReference type="Proteomes" id="UP001158576">
    <property type="component" value="Chromosome 2"/>
</dbReference>
<evidence type="ECO:0000259" key="2">
    <source>
        <dbReference type="Pfam" id="PF00535"/>
    </source>
</evidence>
<dbReference type="InterPro" id="IPR029044">
    <property type="entry name" value="Nucleotide-diphossugar_trans"/>
</dbReference>